<reference evidence="1" key="1">
    <citation type="submission" date="2014-09" db="EMBL/GenBank/DDBJ databases">
        <authorList>
            <person name="Magalhaes I.L.F."/>
            <person name="Oliveira U."/>
            <person name="Santos F.R."/>
            <person name="Vidigal T.H.D.A."/>
            <person name="Brescovit A.D."/>
            <person name="Santos A.J."/>
        </authorList>
    </citation>
    <scope>NUCLEOTIDE SEQUENCE</scope>
    <source>
        <tissue evidence="1">Shoot tissue taken approximately 20 cm above the soil surface</tissue>
    </source>
</reference>
<name>A0A0A8YTT3_ARUDO</name>
<reference evidence="1" key="2">
    <citation type="journal article" date="2015" name="Data Brief">
        <title>Shoot transcriptome of the giant reed, Arundo donax.</title>
        <authorList>
            <person name="Barrero R.A."/>
            <person name="Guerrero F.D."/>
            <person name="Moolhuijzen P."/>
            <person name="Goolsby J.A."/>
            <person name="Tidwell J."/>
            <person name="Bellgard S.E."/>
            <person name="Bellgard M.I."/>
        </authorList>
    </citation>
    <scope>NUCLEOTIDE SEQUENCE</scope>
    <source>
        <tissue evidence="1">Shoot tissue taken approximately 20 cm above the soil surface</tissue>
    </source>
</reference>
<dbReference type="AlphaFoldDB" id="A0A0A8YTT3"/>
<protein>
    <submittedName>
        <fullName evidence="1">Uncharacterized protein</fullName>
    </submittedName>
</protein>
<sequence>MTKNKYKDTECTDIQISEVHSSELPMDRTVDFPWMFLSCI</sequence>
<proteinExistence type="predicted"/>
<dbReference type="EMBL" id="GBRH01267421">
    <property type="protein sequence ID" value="JAD30474.1"/>
    <property type="molecule type" value="Transcribed_RNA"/>
</dbReference>
<accession>A0A0A8YTT3</accession>
<evidence type="ECO:0000313" key="1">
    <source>
        <dbReference type="EMBL" id="JAD30474.1"/>
    </source>
</evidence>
<organism evidence="1">
    <name type="scientific">Arundo donax</name>
    <name type="common">Giant reed</name>
    <name type="synonym">Donax arundinaceus</name>
    <dbReference type="NCBI Taxonomy" id="35708"/>
    <lineage>
        <taxon>Eukaryota</taxon>
        <taxon>Viridiplantae</taxon>
        <taxon>Streptophyta</taxon>
        <taxon>Embryophyta</taxon>
        <taxon>Tracheophyta</taxon>
        <taxon>Spermatophyta</taxon>
        <taxon>Magnoliopsida</taxon>
        <taxon>Liliopsida</taxon>
        <taxon>Poales</taxon>
        <taxon>Poaceae</taxon>
        <taxon>PACMAD clade</taxon>
        <taxon>Arundinoideae</taxon>
        <taxon>Arundineae</taxon>
        <taxon>Arundo</taxon>
    </lineage>
</organism>